<dbReference type="SMART" id="SM00577">
    <property type="entry name" value="CPDc"/>
    <property type="match status" value="1"/>
</dbReference>
<evidence type="ECO:0000259" key="3">
    <source>
        <dbReference type="PROSITE" id="PS50969"/>
    </source>
</evidence>
<dbReference type="InterPro" id="IPR050365">
    <property type="entry name" value="TIM50"/>
</dbReference>
<comment type="subcellular location">
    <subcellularLocation>
        <location evidence="1">Mitochondrion inner membrane</location>
        <topology evidence="1">Single-pass membrane protein</topology>
    </subcellularLocation>
</comment>
<dbReference type="SUPFAM" id="SSF56784">
    <property type="entry name" value="HAD-like"/>
    <property type="match status" value="1"/>
</dbReference>
<sequence length="364" mass="41720">MQQRLLHALQTDNQMDVRLKERKAELAELELLVAEQRRLLEETAHRRAVRRKTLILAFDGLLVSIKSTVEEHYEASQNGWDVLQVMKGCFVVVRTGLAEFLHACIREFHLMIWTSRPRTVIDRIFRFLFKSKKISFDFAHDENCTVWSREQCFDLGKTSIPLYYKDFDMLYEHNISACDVLIVEDEVAKIGCNNLMNALVPRRWDLSVETPSSSFLIDHLLPFLTTWRSSVKGTVQFVEEPRPWATLPWVEEPVEALMKWWGPGVKKTKTWTDILFRSCTYEERKSLREMWTSITVRQKARVESVERQKSLVESAAPVESAVPVESAAPVESSTPVLSAACVAIDEPSAPISSVVDEAFVPSTS</sequence>
<dbReference type="EMBL" id="JBJQOH010000002">
    <property type="protein sequence ID" value="KAL3698354.1"/>
    <property type="molecule type" value="Genomic_DNA"/>
</dbReference>
<dbReference type="PROSITE" id="PS50969">
    <property type="entry name" value="FCP1"/>
    <property type="match status" value="1"/>
</dbReference>
<name>A0ABD3I717_9MARC</name>
<evidence type="ECO:0000256" key="1">
    <source>
        <dbReference type="RuleBase" id="RU365079"/>
    </source>
</evidence>
<keyword evidence="1" id="KW-0813">Transport</keyword>
<dbReference type="GO" id="GO:0005744">
    <property type="term" value="C:TIM23 mitochondrial import inner membrane translocase complex"/>
    <property type="evidence" value="ECO:0007669"/>
    <property type="project" value="UniProtKB-UniRule"/>
</dbReference>
<comment type="caution">
    <text evidence="4">The sequence shown here is derived from an EMBL/GenBank/DDBJ whole genome shotgun (WGS) entry which is preliminary data.</text>
</comment>
<evidence type="ECO:0000313" key="4">
    <source>
        <dbReference type="EMBL" id="KAL3698354.1"/>
    </source>
</evidence>
<comment type="subunit">
    <text evidence="1">Component of the TIM23 complex.</text>
</comment>
<keyword evidence="1" id="KW-0496">Mitochondrion</keyword>
<accession>A0ABD3I717</accession>
<gene>
    <name evidence="4" type="ORF">R1sor_012430</name>
</gene>
<evidence type="ECO:0000256" key="2">
    <source>
        <dbReference type="SAM" id="Coils"/>
    </source>
</evidence>
<dbReference type="Gene3D" id="3.40.50.1000">
    <property type="entry name" value="HAD superfamily/HAD-like"/>
    <property type="match status" value="1"/>
</dbReference>
<keyword evidence="5" id="KW-1185">Reference proteome</keyword>
<feature type="domain" description="FCP1 homology" evidence="3">
    <location>
        <begin position="47"/>
        <end position="227"/>
    </location>
</feature>
<keyword evidence="1" id="KW-0809">Transit peptide</keyword>
<dbReference type="InterPro" id="IPR036412">
    <property type="entry name" value="HAD-like_sf"/>
</dbReference>
<organism evidence="4 5">
    <name type="scientific">Riccia sorocarpa</name>
    <dbReference type="NCBI Taxonomy" id="122646"/>
    <lineage>
        <taxon>Eukaryota</taxon>
        <taxon>Viridiplantae</taxon>
        <taxon>Streptophyta</taxon>
        <taxon>Embryophyta</taxon>
        <taxon>Marchantiophyta</taxon>
        <taxon>Marchantiopsida</taxon>
        <taxon>Marchantiidae</taxon>
        <taxon>Marchantiales</taxon>
        <taxon>Ricciaceae</taxon>
        <taxon>Riccia</taxon>
    </lineage>
</organism>
<dbReference type="GO" id="GO:0015031">
    <property type="term" value="P:protein transport"/>
    <property type="evidence" value="ECO:0007669"/>
    <property type="project" value="UniProtKB-KW"/>
</dbReference>
<keyword evidence="1" id="KW-0811">Translocation</keyword>
<feature type="coiled-coil region" evidence="2">
    <location>
        <begin position="17"/>
        <end position="46"/>
    </location>
</feature>
<protein>
    <recommendedName>
        <fullName evidence="1">Mitochondrial import inner membrane translocase subunit TIM50</fullName>
    </recommendedName>
</protein>
<dbReference type="PANTHER" id="PTHR12210">
    <property type="entry name" value="DULLARD PROTEIN PHOSPHATASE"/>
    <property type="match status" value="1"/>
</dbReference>
<dbReference type="InterPro" id="IPR023214">
    <property type="entry name" value="HAD_sf"/>
</dbReference>
<dbReference type="AlphaFoldDB" id="A0ABD3I717"/>
<keyword evidence="1" id="KW-0653">Protein transport</keyword>
<dbReference type="InterPro" id="IPR004274">
    <property type="entry name" value="FCP1_dom"/>
</dbReference>
<dbReference type="Proteomes" id="UP001633002">
    <property type="component" value="Unassembled WGS sequence"/>
</dbReference>
<evidence type="ECO:0000313" key="5">
    <source>
        <dbReference type="Proteomes" id="UP001633002"/>
    </source>
</evidence>
<comment type="function">
    <text evidence="1">Essential component of the TIM23 complex, a complex that mediates the translocation of transit peptide-containing proteins across the mitochondrial inner membrane.</text>
</comment>
<dbReference type="Pfam" id="PF03031">
    <property type="entry name" value="NIF"/>
    <property type="match status" value="1"/>
</dbReference>
<reference evidence="4 5" key="1">
    <citation type="submission" date="2024-09" db="EMBL/GenBank/DDBJ databases">
        <title>Chromosome-scale assembly of Riccia sorocarpa.</title>
        <authorList>
            <person name="Paukszto L."/>
        </authorList>
    </citation>
    <scope>NUCLEOTIDE SEQUENCE [LARGE SCALE GENOMIC DNA]</scope>
    <source>
        <strain evidence="4">LP-2024</strain>
        <tissue evidence="4">Aerial parts of the thallus</tissue>
    </source>
</reference>
<comment type="similarity">
    <text evidence="1">Belongs to the TIM50 family.</text>
</comment>
<proteinExistence type="inferred from homology"/>
<keyword evidence="2" id="KW-0175">Coiled coil</keyword>